<evidence type="ECO:0000313" key="2">
    <source>
        <dbReference type="Proteomes" id="UP000529637"/>
    </source>
</evidence>
<dbReference type="EMBL" id="JABWMJ010000014">
    <property type="protein sequence ID" value="NUZ08568.1"/>
    <property type="molecule type" value="Genomic_DNA"/>
</dbReference>
<proteinExistence type="predicted"/>
<evidence type="ECO:0000313" key="1">
    <source>
        <dbReference type="EMBL" id="NUZ08568.1"/>
    </source>
</evidence>
<accession>A0A7Y6TYS8</accession>
<dbReference type="RefSeq" id="WP_176071429.1">
    <property type="nucleotide sequence ID" value="NZ_JABWMJ010000014.1"/>
</dbReference>
<comment type="caution">
    <text evidence="1">The sequence shown here is derived from an EMBL/GenBank/DDBJ whole genome shotgun (WGS) entry which is preliminary data.</text>
</comment>
<organism evidence="1 2">
    <name type="scientific">Piscinibacter koreensis</name>
    <dbReference type="NCBI Taxonomy" id="2742824"/>
    <lineage>
        <taxon>Bacteria</taxon>
        <taxon>Pseudomonadati</taxon>
        <taxon>Pseudomonadota</taxon>
        <taxon>Betaproteobacteria</taxon>
        <taxon>Burkholderiales</taxon>
        <taxon>Sphaerotilaceae</taxon>
        <taxon>Piscinibacter</taxon>
    </lineage>
</organism>
<reference evidence="1 2" key="1">
    <citation type="submission" date="2020-06" db="EMBL/GenBank/DDBJ databases">
        <title>Schlegella sp. ID0723 isolated from air conditioner.</title>
        <authorList>
            <person name="Kim D.Y."/>
            <person name="Kim D.-U."/>
        </authorList>
    </citation>
    <scope>NUCLEOTIDE SEQUENCE [LARGE SCALE GENOMIC DNA]</scope>
    <source>
        <strain evidence="1 2">ID0723</strain>
    </source>
</reference>
<keyword evidence="2" id="KW-1185">Reference proteome</keyword>
<sequence>MNATTPSIRTAGMQHLLLVRSVGELEHLVKESEVLTGNAGRTFVVAGADRPAYQVHADVAGFQISRLDSDLPHQWLTTAPELASHPIGHALACGLLYTEPLAP</sequence>
<dbReference type="AlphaFoldDB" id="A0A7Y6TYS8"/>
<dbReference type="Proteomes" id="UP000529637">
    <property type="component" value="Unassembled WGS sequence"/>
</dbReference>
<gene>
    <name evidence="1" type="ORF">HQN59_22725</name>
</gene>
<name>A0A7Y6TYS8_9BURK</name>
<protein>
    <submittedName>
        <fullName evidence="1">Uncharacterized protein</fullName>
    </submittedName>
</protein>